<evidence type="ECO:0000259" key="1">
    <source>
        <dbReference type="Pfam" id="PF01609"/>
    </source>
</evidence>
<dbReference type="GO" id="GO:0004803">
    <property type="term" value="F:transposase activity"/>
    <property type="evidence" value="ECO:0007669"/>
    <property type="project" value="InterPro"/>
</dbReference>
<dbReference type="GO" id="GO:0006313">
    <property type="term" value="P:DNA transposition"/>
    <property type="evidence" value="ECO:0007669"/>
    <property type="project" value="InterPro"/>
</dbReference>
<reference evidence="3" key="1">
    <citation type="submission" date="2016-10" db="EMBL/GenBank/DDBJ databases">
        <authorList>
            <person name="Varghese N."/>
            <person name="Submissions S."/>
        </authorList>
    </citation>
    <scope>NUCLEOTIDE SEQUENCE [LARGE SCALE GENOMIC DNA]</scope>
    <source>
        <strain evidence="3">DSM 26348</strain>
    </source>
</reference>
<dbReference type="Proteomes" id="UP000199518">
    <property type="component" value="Unassembled WGS sequence"/>
</dbReference>
<dbReference type="GO" id="GO:0003677">
    <property type="term" value="F:DNA binding"/>
    <property type="evidence" value="ECO:0007669"/>
    <property type="project" value="InterPro"/>
</dbReference>
<name>A0A1I3DYW4_9PLAN</name>
<sequence>MRTAKSRWWIEHSYKELKDELGLDHFEGRSWRGWHHHVVLVLLAYAFLQAQRRRPSKKRASR</sequence>
<dbReference type="SUPFAM" id="SSF53098">
    <property type="entry name" value="Ribonuclease H-like"/>
    <property type="match status" value="1"/>
</dbReference>
<dbReference type="InterPro" id="IPR012337">
    <property type="entry name" value="RNaseH-like_sf"/>
</dbReference>
<protein>
    <submittedName>
        <fullName evidence="2">Transposase DDE domain-containing protein</fullName>
    </submittedName>
</protein>
<dbReference type="PANTHER" id="PTHR33627">
    <property type="entry name" value="TRANSPOSASE"/>
    <property type="match status" value="1"/>
</dbReference>
<dbReference type="PANTHER" id="PTHR33627:SF1">
    <property type="entry name" value="TRANSPOSASE"/>
    <property type="match status" value="1"/>
</dbReference>
<dbReference type="AlphaFoldDB" id="A0A1I3DYW4"/>
<evidence type="ECO:0000313" key="2">
    <source>
        <dbReference type="EMBL" id="SFH91932.1"/>
    </source>
</evidence>
<dbReference type="InterPro" id="IPR039365">
    <property type="entry name" value="IS701-like"/>
</dbReference>
<gene>
    <name evidence="2" type="ORF">SAMN05421753_1049</name>
</gene>
<proteinExistence type="predicted"/>
<dbReference type="Pfam" id="PF01609">
    <property type="entry name" value="DDE_Tnp_1"/>
    <property type="match status" value="1"/>
</dbReference>
<dbReference type="EMBL" id="FOQD01000004">
    <property type="protein sequence ID" value="SFH91932.1"/>
    <property type="molecule type" value="Genomic_DNA"/>
</dbReference>
<dbReference type="RefSeq" id="WP_245764531.1">
    <property type="nucleotide sequence ID" value="NZ_FOQD01000004.1"/>
</dbReference>
<accession>A0A1I3DYW4</accession>
<evidence type="ECO:0000313" key="3">
    <source>
        <dbReference type="Proteomes" id="UP000199518"/>
    </source>
</evidence>
<keyword evidence="3" id="KW-1185">Reference proteome</keyword>
<feature type="domain" description="Transposase IS4-like" evidence="1">
    <location>
        <begin position="3"/>
        <end position="46"/>
    </location>
</feature>
<dbReference type="STRING" id="1576369.SAMN05421753_1049"/>
<organism evidence="2 3">
    <name type="scientific">Planctomicrobium piriforme</name>
    <dbReference type="NCBI Taxonomy" id="1576369"/>
    <lineage>
        <taxon>Bacteria</taxon>
        <taxon>Pseudomonadati</taxon>
        <taxon>Planctomycetota</taxon>
        <taxon>Planctomycetia</taxon>
        <taxon>Planctomycetales</taxon>
        <taxon>Planctomycetaceae</taxon>
        <taxon>Planctomicrobium</taxon>
    </lineage>
</organism>
<dbReference type="InterPro" id="IPR002559">
    <property type="entry name" value="Transposase_11"/>
</dbReference>